<dbReference type="GO" id="GO:0003677">
    <property type="term" value="F:DNA binding"/>
    <property type="evidence" value="ECO:0007669"/>
    <property type="project" value="UniProtKB-KW"/>
</dbReference>
<dbReference type="SUPFAM" id="SSF101936">
    <property type="entry name" value="DNA-binding pseudobarrel domain"/>
    <property type="match status" value="2"/>
</dbReference>
<dbReference type="PANTHER" id="PTHR31920">
    <property type="entry name" value="B3 DOMAIN-CONTAINING"/>
    <property type="match status" value="1"/>
</dbReference>
<evidence type="ECO:0000313" key="7">
    <source>
        <dbReference type="EMBL" id="KAK9176900.1"/>
    </source>
</evidence>
<evidence type="ECO:0000256" key="4">
    <source>
        <dbReference type="ARBA" id="ARBA00023163"/>
    </source>
</evidence>
<dbReference type="Pfam" id="PF02362">
    <property type="entry name" value="B3"/>
    <property type="match status" value="2"/>
</dbReference>
<protein>
    <recommendedName>
        <fullName evidence="6">TF-B3 domain-containing protein</fullName>
    </recommendedName>
</protein>
<dbReference type="InterPro" id="IPR050655">
    <property type="entry name" value="Plant_B3_domain"/>
</dbReference>
<evidence type="ECO:0000256" key="2">
    <source>
        <dbReference type="ARBA" id="ARBA00023015"/>
    </source>
</evidence>
<feature type="domain" description="TF-B3" evidence="6">
    <location>
        <begin position="231"/>
        <end position="326"/>
    </location>
</feature>
<evidence type="ECO:0000256" key="5">
    <source>
        <dbReference type="ARBA" id="ARBA00023242"/>
    </source>
</evidence>
<keyword evidence="8" id="KW-1185">Reference proteome</keyword>
<dbReference type="PANTHER" id="PTHR31920:SF51">
    <property type="entry name" value="BINDING PROTEIN, PUTATIVE-RELATED"/>
    <property type="match status" value="1"/>
</dbReference>
<accession>A0AAP0Q9V6</accession>
<evidence type="ECO:0000259" key="6">
    <source>
        <dbReference type="PROSITE" id="PS50863"/>
    </source>
</evidence>
<comment type="caution">
    <text evidence="7">The sequence shown here is derived from an EMBL/GenBank/DDBJ whole genome shotgun (WGS) entry which is preliminary data.</text>
</comment>
<name>A0AAP0Q9V6_9ROSI</name>
<dbReference type="Gene3D" id="2.40.330.10">
    <property type="entry name" value="DNA-binding pseudobarrel domain"/>
    <property type="match status" value="2"/>
</dbReference>
<comment type="subcellular location">
    <subcellularLocation>
        <location evidence="1">Nucleus</location>
    </subcellularLocation>
</comment>
<dbReference type="InterPro" id="IPR003340">
    <property type="entry name" value="B3_DNA-bd"/>
</dbReference>
<evidence type="ECO:0000313" key="8">
    <source>
        <dbReference type="Proteomes" id="UP001428341"/>
    </source>
</evidence>
<dbReference type="InterPro" id="IPR015300">
    <property type="entry name" value="DNA-bd_pseudobarrel_sf"/>
</dbReference>
<reference evidence="7 8" key="1">
    <citation type="submission" date="2024-05" db="EMBL/GenBank/DDBJ databases">
        <title>Haplotype-resolved chromosome-level genome assembly of Huyou (Citrus changshanensis).</title>
        <authorList>
            <person name="Miao C."/>
            <person name="Chen W."/>
            <person name="Wu Y."/>
            <person name="Wang L."/>
            <person name="Zhao S."/>
            <person name="Grierson D."/>
            <person name="Xu C."/>
            <person name="Chen K."/>
        </authorList>
    </citation>
    <scope>NUCLEOTIDE SEQUENCE [LARGE SCALE GENOMIC DNA]</scope>
    <source>
        <strain evidence="7">01-14</strain>
        <tissue evidence="7">Leaf</tissue>
    </source>
</reference>
<organism evidence="7 8">
    <name type="scientific">Citrus x changshan-huyou</name>
    <dbReference type="NCBI Taxonomy" id="2935761"/>
    <lineage>
        <taxon>Eukaryota</taxon>
        <taxon>Viridiplantae</taxon>
        <taxon>Streptophyta</taxon>
        <taxon>Embryophyta</taxon>
        <taxon>Tracheophyta</taxon>
        <taxon>Spermatophyta</taxon>
        <taxon>Magnoliopsida</taxon>
        <taxon>eudicotyledons</taxon>
        <taxon>Gunneridae</taxon>
        <taxon>Pentapetalae</taxon>
        <taxon>rosids</taxon>
        <taxon>malvids</taxon>
        <taxon>Sapindales</taxon>
        <taxon>Rutaceae</taxon>
        <taxon>Aurantioideae</taxon>
        <taxon>Citrus</taxon>
    </lineage>
</organism>
<gene>
    <name evidence="7" type="ORF">WN944_028919</name>
</gene>
<sequence>MASSKIVKPKVSSSMLESPFHFFKVILPSPPGDQKLMIPPLFAIKFGHELNNAASLTLPNGRQSQVSLKKDGRNVWFRDGWHEFVEIHSITTGYFLVFKYEKNSRFRVHIFDTTACEIKYPCMSEESENVKDEMVDSEDCVEISKRLFAQKSLKWNCKFGASLENSKVKYKCDPGSKKRKKEELAEKNESDELDLCDSLGEMGIYVSKRCRISAEGKKRAIRIARLLKLKNPTFMVILLPRDKHYAYVPAKFANEFFSRDAQSVKVQVLNETERSLHIHWRHKGGFFLSKGWAELSKAKKLAEGDICVFELIRKEDVLLKLSIFHA</sequence>
<dbReference type="GO" id="GO:0005634">
    <property type="term" value="C:nucleus"/>
    <property type="evidence" value="ECO:0007669"/>
    <property type="project" value="UniProtKB-SubCell"/>
</dbReference>
<evidence type="ECO:0000256" key="1">
    <source>
        <dbReference type="ARBA" id="ARBA00004123"/>
    </source>
</evidence>
<feature type="domain" description="TF-B3" evidence="6">
    <location>
        <begin position="21"/>
        <end position="114"/>
    </location>
</feature>
<dbReference type="CDD" id="cd10017">
    <property type="entry name" value="B3_DNA"/>
    <property type="match status" value="2"/>
</dbReference>
<dbReference type="SMART" id="SM01019">
    <property type="entry name" value="B3"/>
    <property type="match status" value="2"/>
</dbReference>
<dbReference type="EMBL" id="JBCGBO010000025">
    <property type="protein sequence ID" value="KAK9176900.1"/>
    <property type="molecule type" value="Genomic_DNA"/>
</dbReference>
<keyword evidence="4" id="KW-0804">Transcription</keyword>
<dbReference type="PROSITE" id="PS50863">
    <property type="entry name" value="B3"/>
    <property type="match status" value="2"/>
</dbReference>
<evidence type="ECO:0000256" key="3">
    <source>
        <dbReference type="ARBA" id="ARBA00023125"/>
    </source>
</evidence>
<dbReference type="AlphaFoldDB" id="A0AAP0Q9V6"/>
<keyword evidence="3" id="KW-0238">DNA-binding</keyword>
<keyword evidence="2" id="KW-0805">Transcription regulation</keyword>
<proteinExistence type="predicted"/>
<dbReference type="Proteomes" id="UP001428341">
    <property type="component" value="Unassembled WGS sequence"/>
</dbReference>
<keyword evidence="5" id="KW-0539">Nucleus</keyword>